<name>A0ACC1N5J7_9HYPO</name>
<protein>
    <submittedName>
        <fullName evidence="1">Uncharacterized protein</fullName>
    </submittedName>
</protein>
<proteinExistence type="predicted"/>
<keyword evidence="2" id="KW-1185">Reference proteome</keyword>
<comment type="caution">
    <text evidence="1">The sequence shown here is derived from an EMBL/GenBank/DDBJ whole genome shotgun (WGS) entry which is preliminary data.</text>
</comment>
<organism evidence="1 2">
    <name type="scientific">Zarea fungicola</name>
    <dbReference type="NCBI Taxonomy" id="93591"/>
    <lineage>
        <taxon>Eukaryota</taxon>
        <taxon>Fungi</taxon>
        <taxon>Dikarya</taxon>
        <taxon>Ascomycota</taxon>
        <taxon>Pezizomycotina</taxon>
        <taxon>Sordariomycetes</taxon>
        <taxon>Hypocreomycetidae</taxon>
        <taxon>Hypocreales</taxon>
        <taxon>Cordycipitaceae</taxon>
        <taxon>Zarea</taxon>
    </lineage>
</organism>
<dbReference type="EMBL" id="JANJQO010000820">
    <property type="protein sequence ID" value="KAJ2974517.1"/>
    <property type="molecule type" value="Genomic_DNA"/>
</dbReference>
<reference evidence="1" key="1">
    <citation type="submission" date="2022-08" db="EMBL/GenBank/DDBJ databases">
        <title>Genome Sequence of Lecanicillium fungicola.</title>
        <authorList>
            <person name="Buettner E."/>
        </authorList>
    </citation>
    <scope>NUCLEOTIDE SEQUENCE</scope>
    <source>
        <strain evidence="1">Babe33</strain>
    </source>
</reference>
<sequence length="323" mass="35910">MVDQVEAFIAPPEGLEKLLLARLPTSLTLLRKMQYLRRKSTAQAKLPQVLFVSDCKTLIGNGAEPAAEPSSFTVVYINTTIAMSTSMYLYSTLQDYEQEPQSDAVVETQRQLELILQKLIQLHGQLEKELNTKLPPSIVLGSLHSRIRTLWEKTGRISPRPSGMYDKWIFDVSKVPKLDDTLPDGMVWGSGSLGDCRVVASRTDIPRPVEYLIQVPSIFIKLEDGTPIAWAFLDTVGSLISVHCEEPYRNKGLAKRISSKVLREKVEWFGPGGLSSADVSPDNVASRAMCKSLNGYPTYSVSWVMLDLRESLDAGEKSFQDGS</sequence>
<dbReference type="Proteomes" id="UP001143910">
    <property type="component" value="Unassembled WGS sequence"/>
</dbReference>
<accession>A0ACC1N5J7</accession>
<evidence type="ECO:0000313" key="1">
    <source>
        <dbReference type="EMBL" id="KAJ2974517.1"/>
    </source>
</evidence>
<evidence type="ECO:0000313" key="2">
    <source>
        <dbReference type="Proteomes" id="UP001143910"/>
    </source>
</evidence>
<gene>
    <name evidence="1" type="ORF">NQ176_g6014</name>
</gene>